<dbReference type="Gene3D" id="3.30.420.10">
    <property type="entry name" value="Ribonuclease H-like superfamily/Ribonuclease H"/>
    <property type="match status" value="1"/>
</dbReference>
<name>A0A0K2UD70_LEPSM</name>
<dbReference type="InterPro" id="IPR036397">
    <property type="entry name" value="RNaseH_sf"/>
</dbReference>
<proteinExistence type="predicted"/>
<evidence type="ECO:0000313" key="1">
    <source>
        <dbReference type="EMBL" id="CDW36204.1"/>
    </source>
</evidence>
<dbReference type="EMBL" id="HACA01018843">
    <property type="protein sequence ID" value="CDW36204.1"/>
    <property type="molecule type" value="Transcribed_RNA"/>
</dbReference>
<accession>A0A0K2UD70</accession>
<dbReference type="AlphaFoldDB" id="A0A0K2UD70"/>
<sequence length="105" mass="12536">MFINMMINVVKPWMNEVANGKPYIFQQDGPPAQNAKRIQEWYRQNLPYFWVIEIWLSSTHELNPLDLYVWVVAERDTNSNPHNIKTSLITSIMEEFIHISRKDIM</sequence>
<reference evidence="1" key="1">
    <citation type="submission" date="2014-05" db="EMBL/GenBank/DDBJ databases">
        <authorList>
            <person name="Chronopoulou M."/>
        </authorList>
    </citation>
    <scope>NUCLEOTIDE SEQUENCE</scope>
    <source>
        <tissue evidence="1">Whole organism</tissue>
    </source>
</reference>
<protein>
    <submittedName>
        <fullName evidence="1">Uncharacterized protein</fullName>
    </submittedName>
</protein>
<dbReference type="GO" id="GO:0003676">
    <property type="term" value="F:nucleic acid binding"/>
    <property type="evidence" value="ECO:0007669"/>
    <property type="project" value="InterPro"/>
</dbReference>
<organism evidence="1">
    <name type="scientific">Lepeophtheirus salmonis</name>
    <name type="common">Salmon louse</name>
    <name type="synonym">Caligus salmonis</name>
    <dbReference type="NCBI Taxonomy" id="72036"/>
    <lineage>
        <taxon>Eukaryota</taxon>
        <taxon>Metazoa</taxon>
        <taxon>Ecdysozoa</taxon>
        <taxon>Arthropoda</taxon>
        <taxon>Crustacea</taxon>
        <taxon>Multicrustacea</taxon>
        <taxon>Hexanauplia</taxon>
        <taxon>Copepoda</taxon>
        <taxon>Siphonostomatoida</taxon>
        <taxon>Caligidae</taxon>
        <taxon>Lepeophtheirus</taxon>
    </lineage>
</organism>